<dbReference type="PANTHER" id="PTHR28159">
    <property type="entry name" value="TRAFFICKING PROTEIN PARTICLE COMPLEX II-SPECIFIC SUBUNIT 65"/>
    <property type="match status" value="1"/>
</dbReference>
<gene>
    <name evidence="8" type="ORF">GQ43DRAFT_375095</name>
</gene>
<keyword evidence="9" id="KW-1185">Reference proteome</keyword>
<dbReference type="Pfam" id="PF04117">
    <property type="entry name" value="Mpv17_PMP22"/>
    <property type="match status" value="1"/>
</dbReference>
<evidence type="ECO:0000313" key="9">
    <source>
        <dbReference type="Proteomes" id="UP000799536"/>
    </source>
</evidence>
<keyword evidence="3" id="KW-0812">Transmembrane</keyword>
<evidence type="ECO:0000256" key="4">
    <source>
        <dbReference type="ARBA" id="ARBA00022989"/>
    </source>
</evidence>
<organism evidence="8 9">
    <name type="scientific">Delitschia confertaspora ATCC 74209</name>
    <dbReference type="NCBI Taxonomy" id="1513339"/>
    <lineage>
        <taxon>Eukaryota</taxon>
        <taxon>Fungi</taxon>
        <taxon>Dikarya</taxon>
        <taxon>Ascomycota</taxon>
        <taxon>Pezizomycotina</taxon>
        <taxon>Dothideomycetes</taxon>
        <taxon>Pleosporomycetidae</taxon>
        <taxon>Pleosporales</taxon>
        <taxon>Delitschiaceae</taxon>
        <taxon>Delitschia</taxon>
    </lineage>
</organism>
<dbReference type="InterPro" id="IPR024662">
    <property type="entry name" value="Trs65"/>
</dbReference>
<sequence>MALDDTEVLPRGSAEFVESSVLEAIIPSHSSINLKDEIASWDGGAEEDNNSVLPFVSQRNFLLFVYVVLRTPLIEESTLNSYLARLAISLESFALSTASNSDSKETRASPPKELIFSETIRDSYEPSFVRRETDAEPHVYVIWKVDVFICRPHGKFHKPAIYFSPTASLRPPERKRKSLLEDEYLPSKVPAALNLLQSFENDPALAGIQPRLSALRISKVGPTASVAKELVRPIRSGQRRLFRAAPALIWRMRYSRVHSPVRDATLMASLDLEVAHITGCSISIENIQLDLQGARVQTLSEGPVASSVNKPGDQVTQLYKITPATPDDTSSLLEKDGHVLILRIRAKVLVSNDCRPNISIEWRTNVDFTVEAASSVTKTIQPAHQSAKASGSESRPSQDGHKQVQAVNITLTISGPPSVQVGDTFRWSVFVVNRSEKTRKLALLVVPKRMRDSHMEKHKTRPSSSSTTIRRDSKETLLASAVLDDNIVYAMQKSARQESAQLVCLTPDVRIGHLAAGGCYTAELQFRALSSGVLNTYVDALRIVDLATQEVADIRELPTIIARSRHIHLIELHGVSGSRRSEHIPTCTGGSICQTIGGRNPSTNTSGPILAEANPFTTSSLLEPQTLRTKPTCSTMIENQRHRLLRALNNRWIYGKIPLLHAAVFLLQMAAVSLLTRKFNSYYARRPVLTTMITNAILGGIADTVAQSLTAVRERAVRKPGGPDKDDFVAIEIHELDKKNPWPAGELIPNSPRLPPPFDFERLTRFMAYGFLMAPIQHRWFSILSRTFPVSKTAAFVPALKRVAFDQLLFAPLGLAAFFSFMTVAEGGGKRALTRKFQDVYVPALKANYMVWPAVQIINFRLMPIQFQLPFVSTVGIAWTAYLSLTNSSEEA</sequence>
<feature type="region of interest" description="Disordered" evidence="6">
    <location>
        <begin position="452"/>
        <end position="471"/>
    </location>
</feature>
<dbReference type="GO" id="GO:1990071">
    <property type="term" value="C:TRAPPII protein complex"/>
    <property type="evidence" value="ECO:0007669"/>
    <property type="project" value="InterPro"/>
</dbReference>
<keyword evidence="5" id="KW-0472">Membrane</keyword>
<reference evidence="8" key="1">
    <citation type="journal article" date="2020" name="Stud. Mycol.">
        <title>101 Dothideomycetes genomes: a test case for predicting lifestyles and emergence of pathogens.</title>
        <authorList>
            <person name="Haridas S."/>
            <person name="Albert R."/>
            <person name="Binder M."/>
            <person name="Bloem J."/>
            <person name="Labutti K."/>
            <person name="Salamov A."/>
            <person name="Andreopoulos B."/>
            <person name="Baker S."/>
            <person name="Barry K."/>
            <person name="Bills G."/>
            <person name="Bluhm B."/>
            <person name="Cannon C."/>
            <person name="Castanera R."/>
            <person name="Culley D."/>
            <person name="Daum C."/>
            <person name="Ezra D."/>
            <person name="Gonzalez J."/>
            <person name="Henrissat B."/>
            <person name="Kuo A."/>
            <person name="Liang C."/>
            <person name="Lipzen A."/>
            <person name="Lutzoni F."/>
            <person name="Magnuson J."/>
            <person name="Mondo S."/>
            <person name="Nolan M."/>
            <person name="Ohm R."/>
            <person name="Pangilinan J."/>
            <person name="Park H.-J."/>
            <person name="Ramirez L."/>
            <person name="Alfaro M."/>
            <person name="Sun H."/>
            <person name="Tritt A."/>
            <person name="Yoshinaga Y."/>
            <person name="Zwiers L.-H."/>
            <person name="Turgeon B."/>
            <person name="Goodwin S."/>
            <person name="Spatafora J."/>
            <person name="Crous P."/>
            <person name="Grigoriev I."/>
        </authorList>
    </citation>
    <scope>NUCLEOTIDE SEQUENCE</scope>
    <source>
        <strain evidence="8">ATCC 74209</strain>
    </source>
</reference>
<dbReference type="GO" id="GO:0005802">
    <property type="term" value="C:trans-Golgi network"/>
    <property type="evidence" value="ECO:0007669"/>
    <property type="project" value="TreeGrafter"/>
</dbReference>
<comment type="caution">
    <text evidence="8">The sequence shown here is derived from an EMBL/GenBank/DDBJ whole genome shotgun (WGS) entry which is preliminary data.</text>
</comment>
<dbReference type="PANTHER" id="PTHR28159:SF1">
    <property type="entry name" value="TRAFFICKING PROTEIN PARTICLE COMPLEX II-SPECIFIC SUBUNIT 65"/>
    <property type="match status" value="1"/>
</dbReference>
<dbReference type="GO" id="GO:0016020">
    <property type="term" value="C:membrane"/>
    <property type="evidence" value="ECO:0007669"/>
    <property type="project" value="UniProtKB-SubCell"/>
</dbReference>
<evidence type="ECO:0000256" key="6">
    <source>
        <dbReference type="SAM" id="MobiDB-lite"/>
    </source>
</evidence>
<evidence type="ECO:0000256" key="1">
    <source>
        <dbReference type="ARBA" id="ARBA00004141"/>
    </source>
</evidence>
<dbReference type="OrthoDB" id="5345392at2759"/>
<feature type="compositionally biased region" description="Polar residues" evidence="6">
    <location>
        <begin position="379"/>
        <end position="395"/>
    </location>
</feature>
<dbReference type="GO" id="GO:0006891">
    <property type="term" value="P:intra-Golgi vesicle-mediated transport"/>
    <property type="evidence" value="ECO:0007669"/>
    <property type="project" value="InterPro"/>
</dbReference>
<dbReference type="Pfam" id="PF12735">
    <property type="entry name" value="IgD3_Trs65"/>
    <property type="match status" value="1"/>
</dbReference>
<dbReference type="InterPro" id="IPR055420">
    <property type="entry name" value="IgD3_Trs65"/>
</dbReference>
<evidence type="ECO:0000256" key="3">
    <source>
        <dbReference type="ARBA" id="ARBA00022692"/>
    </source>
</evidence>
<keyword evidence="4" id="KW-1133">Transmembrane helix</keyword>
<protein>
    <recommendedName>
        <fullName evidence="7">Trafficking protein particle complex II-specific subunit 65 IgD3 domain-containing protein</fullName>
    </recommendedName>
</protein>
<dbReference type="Proteomes" id="UP000799536">
    <property type="component" value="Unassembled WGS sequence"/>
</dbReference>
<name>A0A9P4JIB8_9PLEO</name>
<evidence type="ECO:0000256" key="5">
    <source>
        <dbReference type="ARBA" id="ARBA00023136"/>
    </source>
</evidence>
<evidence type="ECO:0000256" key="2">
    <source>
        <dbReference type="ARBA" id="ARBA00006824"/>
    </source>
</evidence>
<accession>A0A9P4JIB8</accession>
<comment type="similarity">
    <text evidence="2">Belongs to the peroxisomal membrane protein PXMP2/4 family.</text>
</comment>
<proteinExistence type="inferred from homology"/>
<comment type="subcellular location">
    <subcellularLocation>
        <location evidence="1">Membrane</location>
        <topology evidence="1">Multi-pass membrane protein</topology>
    </subcellularLocation>
</comment>
<evidence type="ECO:0000313" key="8">
    <source>
        <dbReference type="EMBL" id="KAF2199922.1"/>
    </source>
</evidence>
<evidence type="ECO:0000259" key="7">
    <source>
        <dbReference type="Pfam" id="PF12735"/>
    </source>
</evidence>
<dbReference type="AlphaFoldDB" id="A0A9P4JIB8"/>
<feature type="domain" description="Trafficking protein particle complex II-specific subunit 65 IgD3" evidence="7">
    <location>
        <begin position="393"/>
        <end position="562"/>
    </location>
</feature>
<dbReference type="EMBL" id="ML994048">
    <property type="protein sequence ID" value="KAF2199922.1"/>
    <property type="molecule type" value="Genomic_DNA"/>
</dbReference>
<dbReference type="InterPro" id="IPR007248">
    <property type="entry name" value="Mpv17_PMP22"/>
</dbReference>
<feature type="region of interest" description="Disordered" evidence="6">
    <location>
        <begin position="379"/>
        <end position="403"/>
    </location>
</feature>